<gene>
    <name evidence="4" type="ORF">NW762_011979</name>
</gene>
<comment type="caution">
    <text evidence="4">The sequence shown here is derived from an EMBL/GenBank/DDBJ whole genome shotgun (WGS) entry which is preliminary data.</text>
</comment>
<organism evidence="4 5">
    <name type="scientific">Fusarium torreyae</name>
    <dbReference type="NCBI Taxonomy" id="1237075"/>
    <lineage>
        <taxon>Eukaryota</taxon>
        <taxon>Fungi</taxon>
        <taxon>Dikarya</taxon>
        <taxon>Ascomycota</taxon>
        <taxon>Pezizomycotina</taxon>
        <taxon>Sordariomycetes</taxon>
        <taxon>Hypocreomycetidae</taxon>
        <taxon>Hypocreales</taxon>
        <taxon>Nectriaceae</taxon>
        <taxon>Fusarium</taxon>
    </lineage>
</organism>
<keyword evidence="2" id="KW-0328">Glycosyltransferase</keyword>
<accession>A0A9W8V8T3</accession>
<sequence>MMHMILKRVNRRKEYILGGGFLAIFAFALYTYRISFTGRFPIESFLQPTFSGIDLVPNDLADSTPDIIRRLWKPFLFDLNATSFVTSEGRSYEVPSERQHWTQPLGKKLLILDVDTRQDNSPGSIMNKTLNPHELSGRAGGIMNHYLYAMIHGYNYRFVRAPGFSGRHGTWVKVPIIREALKAHDFVVFLDADAGFMHMELPFEWLMNYWNITNNTLIALSNDPDSPRNRDEKGKVMQNTGFIIARQDGRSQKLFNDWEHCPTEVKYKGCKHWEKDWAHEQAAFANYVRYDYSSRGEVGVIPCGEGNGAPYIGDKTCNGVFVRHHWFKKDRPALDLQQLISDTVIRRIHAHFLHNKKNATIDATSYRYMQKEEGT</sequence>
<dbReference type="Pfam" id="PF05637">
    <property type="entry name" value="Glyco_transf_34"/>
    <property type="match status" value="1"/>
</dbReference>
<dbReference type="GO" id="GO:0006487">
    <property type="term" value="P:protein N-linked glycosylation"/>
    <property type="evidence" value="ECO:0007669"/>
    <property type="project" value="TreeGrafter"/>
</dbReference>
<dbReference type="GO" id="GO:0000139">
    <property type="term" value="C:Golgi membrane"/>
    <property type="evidence" value="ECO:0007669"/>
    <property type="project" value="TreeGrafter"/>
</dbReference>
<protein>
    <recommendedName>
        <fullName evidence="6">Nucleotide-diphospho-sugar transferase domain-containing protein</fullName>
    </recommendedName>
</protein>
<evidence type="ECO:0000256" key="3">
    <source>
        <dbReference type="ARBA" id="ARBA00022679"/>
    </source>
</evidence>
<comment type="similarity">
    <text evidence="1">Belongs to the glycosyltransferase 34 family.</text>
</comment>
<dbReference type="InterPro" id="IPR029044">
    <property type="entry name" value="Nucleotide-diphossugar_trans"/>
</dbReference>
<evidence type="ECO:0000313" key="5">
    <source>
        <dbReference type="Proteomes" id="UP001152049"/>
    </source>
</evidence>
<evidence type="ECO:0000256" key="1">
    <source>
        <dbReference type="ARBA" id="ARBA00005664"/>
    </source>
</evidence>
<evidence type="ECO:0000313" key="4">
    <source>
        <dbReference type="EMBL" id="KAJ4250165.1"/>
    </source>
</evidence>
<dbReference type="Gene3D" id="3.90.550.10">
    <property type="entry name" value="Spore Coat Polysaccharide Biosynthesis Protein SpsA, Chain A"/>
    <property type="match status" value="1"/>
</dbReference>
<keyword evidence="3" id="KW-0808">Transferase</keyword>
<reference evidence="4" key="1">
    <citation type="submission" date="2022-09" db="EMBL/GenBank/DDBJ databases">
        <title>Fusarium specimens isolated from Avocado Roots.</title>
        <authorList>
            <person name="Stajich J."/>
            <person name="Roper C."/>
            <person name="Heimlech-Rivalta G."/>
        </authorList>
    </citation>
    <scope>NUCLEOTIDE SEQUENCE</scope>
    <source>
        <strain evidence="4">CF00136</strain>
    </source>
</reference>
<dbReference type="AlphaFoldDB" id="A0A9W8V8T3"/>
<dbReference type="GO" id="GO:0016757">
    <property type="term" value="F:glycosyltransferase activity"/>
    <property type="evidence" value="ECO:0007669"/>
    <property type="project" value="UniProtKB-KW"/>
</dbReference>
<keyword evidence="5" id="KW-1185">Reference proteome</keyword>
<dbReference type="PANTHER" id="PTHR31306:SF3">
    <property type="entry name" value="NUCLEOTIDE-DIPHOSPHO-SUGAR TRANSFERASE DOMAIN-CONTAINING PROTEIN"/>
    <property type="match status" value="1"/>
</dbReference>
<dbReference type="Proteomes" id="UP001152049">
    <property type="component" value="Unassembled WGS sequence"/>
</dbReference>
<dbReference type="OrthoDB" id="3763672at2759"/>
<evidence type="ECO:0000256" key="2">
    <source>
        <dbReference type="ARBA" id="ARBA00022676"/>
    </source>
</evidence>
<dbReference type="EMBL" id="JAOQAZ010000031">
    <property type="protein sequence ID" value="KAJ4250165.1"/>
    <property type="molecule type" value="Genomic_DNA"/>
</dbReference>
<evidence type="ECO:0008006" key="6">
    <source>
        <dbReference type="Google" id="ProtNLM"/>
    </source>
</evidence>
<dbReference type="PANTHER" id="PTHR31306">
    <property type="entry name" value="ALPHA-1,6-MANNOSYLTRANSFERASE MNN11-RELATED"/>
    <property type="match status" value="1"/>
</dbReference>
<dbReference type="InterPro" id="IPR008630">
    <property type="entry name" value="Glyco_trans_34"/>
</dbReference>
<name>A0A9W8V8T3_9HYPO</name>
<proteinExistence type="inferred from homology"/>